<evidence type="ECO:0000313" key="8">
    <source>
        <dbReference type="Proteomes" id="UP001207654"/>
    </source>
</evidence>
<dbReference type="Proteomes" id="UP001207654">
    <property type="component" value="Unassembled WGS sequence"/>
</dbReference>
<dbReference type="InterPro" id="IPR032808">
    <property type="entry name" value="DoxX"/>
</dbReference>
<accession>A0ABT4AMN0</accession>
<dbReference type="Pfam" id="PF07681">
    <property type="entry name" value="DoxX"/>
    <property type="match status" value="1"/>
</dbReference>
<evidence type="ECO:0000313" key="7">
    <source>
        <dbReference type="EMBL" id="MCY1082951.1"/>
    </source>
</evidence>
<comment type="caution">
    <text evidence="7">The sequence shown here is derived from an EMBL/GenBank/DDBJ whole genome shotgun (WGS) entry which is preliminary data.</text>
</comment>
<organism evidence="7 8">
    <name type="scientific">Archangium lansingense</name>
    <dbReference type="NCBI Taxonomy" id="2995310"/>
    <lineage>
        <taxon>Bacteria</taxon>
        <taxon>Pseudomonadati</taxon>
        <taxon>Myxococcota</taxon>
        <taxon>Myxococcia</taxon>
        <taxon>Myxococcales</taxon>
        <taxon>Cystobacterineae</taxon>
        <taxon>Archangiaceae</taxon>
        <taxon>Archangium</taxon>
    </lineage>
</organism>
<feature type="transmembrane region" description="Helical" evidence="6">
    <location>
        <begin position="136"/>
        <end position="157"/>
    </location>
</feature>
<evidence type="ECO:0000256" key="3">
    <source>
        <dbReference type="ARBA" id="ARBA00022989"/>
    </source>
</evidence>
<gene>
    <name evidence="7" type="ORF">OV287_51725</name>
</gene>
<feature type="transmembrane region" description="Helical" evidence="6">
    <location>
        <begin position="177"/>
        <end position="194"/>
    </location>
</feature>
<keyword evidence="3 6" id="KW-1133">Transmembrane helix</keyword>
<proteinExistence type="predicted"/>
<evidence type="ECO:0000256" key="1">
    <source>
        <dbReference type="ARBA" id="ARBA00004141"/>
    </source>
</evidence>
<feature type="transmembrane region" description="Helical" evidence="6">
    <location>
        <begin position="106"/>
        <end position="129"/>
    </location>
</feature>
<dbReference type="RefSeq" id="WP_267541503.1">
    <property type="nucleotide sequence ID" value="NZ_JAPNKA010000001.1"/>
</dbReference>
<keyword evidence="4 6" id="KW-0472">Membrane</keyword>
<evidence type="ECO:0000256" key="5">
    <source>
        <dbReference type="SAM" id="MobiDB-lite"/>
    </source>
</evidence>
<evidence type="ECO:0000256" key="4">
    <source>
        <dbReference type="ARBA" id="ARBA00023136"/>
    </source>
</evidence>
<feature type="region of interest" description="Disordered" evidence="5">
    <location>
        <begin position="1"/>
        <end position="23"/>
    </location>
</feature>
<comment type="subcellular location">
    <subcellularLocation>
        <location evidence="1">Membrane</location>
        <topology evidence="1">Multi-pass membrane protein</topology>
    </subcellularLocation>
</comment>
<keyword evidence="2 6" id="KW-0812">Transmembrane</keyword>
<feature type="transmembrane region" description="Helical" evidence="6">
    <location>
        <begin position="62"/>
        <end position="86"/>
    </location>
</feature>
<sequence>MNPHMRQMNPVAPLSPSRSAAGRQTWRPRIVRSLATHPRRDYWLERVPETPGRYQVRGVTGVIFILFGLMKAFDFTLPILVGAPGLQVNTGVEGFAQLISGIGMPFPLFNASMVIAMEVVLGLGLILGAWTPATRLITRLCALPLAGDMMVALLVGIRQIQGNPVMIDGYAIMNQFWRLPVELGLLAGMVYLLWRPAAQAMKPHLVPVPSPTRER</sequence>
<evidence type="ECO:0000256" key="2">
    <source>
        <dbReference type="ARBA" id="ARBA00022692"/>
    </source>
</evidence>
<keyword evidence="8" id="KW-1185">Reference proteome</keyword>
<protein>
    <submittedName>
        <fullName evidence="7">DoxX family protein</fullName>
    </submittedName>
</protein>
<reference evidence="7 8" key="1">
    <citation type="submission" date="2022-11" db="EMBL/GenBank/DDBJ databases">
        <title>Minimal conservation of predation-associated metabolite biosynthetic gene clusters underscores biosynthetic potential of Myxococcota including descriptions for ten novel species: Archangium lansinium sp. nov., Myxococcus landrumus sp. nov., Nannocystis bai.</title>
        <authorList>
            <person name="Ahearne A."/>
            <person name="Stevens C."/>
            <person name="Phillips K."/>
        </authorList>
    </citation>
    <scope>NUCLEOTIDE SEQUENCE [LARGE SCALE GENOMIC DNA]</scope>
    <source>
        <strain evidence="7 8">MIWBW</strain>
    </source>
</reference>
<evidence type="ECO:0000256" key="6">
    <source>
        <dbReference type="SAM" id="Phobius"/>
    </source>
</evidence>
<dbReference type="EMBL" id="JAPNKA010000001">
    <property type="protein sequence ID" value="MCY1082951.1"/>
    <property type="molecule type" value="Genomic_DNA"/>
</dbReference>
<name>A0ABT4AMN0_9BACT</name>